<feature type="region of interest" description="Disordered" evidence="1">
    <location>
        <begin position="20"/>
        <end position="42"/>
    </location>
</feature>
<organism evidence="2 3">
    <name type="scientific">Sphaerimonospora cavernae</name>
    <dbReference type="NCBI Taxonomy" id="1740611"/>
    <lineage>
        <taxon>Bacteria</taxon>
        <taxon>Bacillati</taxon>
        <taxon>Actinomycetota</taxon>
        <taxon>Actinomycetes</taxon>
        <taxon>Streptosporangiales</taxon>
        <taxon>Streptosporangiaceae</taxon>
        <taxon>Sphaerimonospora</taxon>
    </lineage>
</organism>
<evidence type="ECO:0000313" key="2">
    <source>
        <dbReference type="EMBL" id="MFC0860735.1"/>
    </source>
</evidence>
<evidence type="ECO:0000256" key="1">
    <source>
        <dbReference type="SAM" id="MobiDB-lite"/>
    </source>
</evidence>
<dbReference type="InterPro" id="IPR030988">
    <property type="entry name" value="GRASP_targ_2_Rhodococcus"/>
</dbReference>
<reference evidence="2 3" key="1">
    <citation type="submission" date="2024-09" db="EMBL/GenBank/DDBJ databases">
        <authorList>
            <person name="Sun Q."/>
            <person name="Mori K."/>
        </authorList>
    </citation>
    <scope>NUCLEOTIDE SEQUENCE [LARGE SCALE GENOMIC DNA]</scope>
    <source>
        <strain evidence="2 3">TBRC 1851</strain>
    </source>
</reference>
<gene>
    <name evidence="2" type="ORF">ACFHYQ_00335</name>
</gene>
<dbReference type="RefSeq" id="WP_394299012.1">
    <property type="nucleotide sequence ID" value="NZ_JBHMQT010000002.1"/>
</dbReference>
<protein>
    <submittedName>
        <fullName evidence="2">ATP-grasp target RiPP</fullName>
    </submittedName>
</protein>
<dbReference type="NCBIfam" id="TIGR04497">
    <property type="entry name" value="GRASP_targ_2"/>
    <property type="match status" value="1"/>
</dbReference>
<accession>A0ABV6TX06</accession>
<dbReference type="Proteomes" id="UP001589870">
    <property type="component" value="Unassembled WGS sequence"/>
</dbReference>
<dbReference type="EMBL" id="JBHMQT010000002">
    <property type="protein sequence ID" value="MFC0860735.1"/>
    <property type="molecule type" value="Genomic_DNA"/>
</dbReference>
<name>A0ABV6TX06_9ACTN</name>
<sequence length="56" mass="6002">MKKIGIDDLPFAGAELTEAELGDVSGGRPPADDGGMGPGWKVTWYRNGRPAEWEKA</sequence>
<comment type="caution">
    <text evidence="2">The sequence shown here is derived from an EMBL/GenBank/DDBJ whole genome shotgun (WGS) entry which is preliminary data.</text>
</comment>
<evidence type="ECO:0000313" key="3">
    <source>
        <dbReference type="Proteomes" id="UP001589870"/>
    </source>
</evidence>
<proteinExistence type="predicted"/>
<keyword evidence="3" id="KW-1185">Reference proteome</keyword>